<organism evidence="1">
    <name type="scientific">Salix viminalis</name>
    <name type="common">Common osier</name>
    <name type="synonym">Basket willow</name>
    <dbReference type="NCBI Taxonomy" id="40686"/>
    <lineage>
        <taxon>Eukaryota</taxon>
        <taxon>Viridiplantae</taxon>
        <taxon>Streptophyta</taxon>
        <taxon>Embryophyta</taxon>
        <taxon>Tracheophyta</taxon>
        <taxon>Spermatophyta</taxon>
        <taxon>Magnoliopsida</taxon>
        <taxon>eudicotyledons</taxon>
        <taxon>Gunneridae</taxon>
        <taxon>Pentapetalae</taxon>
        <taxon>rosids</taxon>
        <taxon>fabids</taxon>
        <taxon>Malpighiales</taxon>
        <taxon>Salicaceae</taxon>
        <taxon>Saliceae</taxon>
        <taxon>Salix</taxon>
    </lineage>
</organism>
<protein>
    <submittedName>
        <fullName evidence="1">Uncharacterized protein</fullName>
    </submittedName>
</protein>
<accession>A0A6N2MSA7</accession>
<gene>
    <name evidence="1" type="ORF">SVIM_LOCUS393088</name>
</gene>
<name>A0A6N2MSA7_SALVM</name>
<evidence type="ECO:0000313" key="1">
    <source>
        <dbReference type="EMBL" id="VFU55341.1"/>
    </source>
</evidence>
<proteinExistence type="predicted"/>
<sequence length="76" mass="8726">MEKFPPKGSVKDFKDRIWLSTLHHEDSRVVSGPMIAWSLWYARKGARKTGINKLIEERALSFSYQPSNGPAIFVTF</sequence>
<dbReference type="AlphaFoldDB" id="A0A6N2MSA7"/>
<dbReference type="EMBL" id="CAADRP010001885">
    <property type="protein sequence ID" value="VFU55341.1"/>
    <property type="molecule type" value="Genomic_DNA"/>
</dbReference>
<reference evidence="1" key="1">
    <citation type="submission" date="2019-03" db="EMBL/GenBank/DDBJ databases">
        <authorList>
            <person name="Mank J."/>
            <person name="Almeida P."/>
        </authorList>
    </citation>
    <scope>NUCLEOTIDE SEQUENCE</scope>
    <source>
        <strain evidence="1">78183</strain>
    </source>
</reference>